<protein>
    <submittedName>
        <fullName evidence="1">Uncharacterized protein</fullName>
    </submittedName>
</protein>
<sequence>MEESPSLQVLTEPKTAIKETMWELFPLRATEEQSVKAHSFCNKRAKTKEQNALRLQVSATLASAALAQTLPRPIKPMQIKQVAHRVGDSTLCGEWTANHRRDGKHLTQRTQEPFEVAMSSSRPPGPCLSFN</sequence>
<keyword evidence="2" id="KW-1185">Reference proteome</keyword>
<comment type="caution">
    <text evidence="1">The sequence shown here is derived from an EMBL/GenBank/DDBJ whole genome shotgun (WGS) entry which is preliminary data.</text>
</comment>
<proteinExistence type="predicted"/>
<reference evidence="1 2" key="1">
    <citation type="submission" date="2019-03" db="EMBL/GenBank/DDBJ databases">
        <title>First draft genome of Liparis tanakae, snailfish: a comprehensive survey of snailfish specific genes.</title>
        <authorList>
            <person name="Kim W."/>
            <person name="Song I."/>
            <person name="Jeong J.-H."/>
            <person name="Kim D."/>
            <person name="Kim S."/>
            <person name="Ryu S."/>
            <person name="Song J.Y."/>
            <person name="Lee S.K."/>
        </authorList>
    </citation>
    <scope>NUCLEOTIDE SEQUENCE [LARGE SCALE GENOMIC DNA]</scope>
    <source>
        <tissue evidence="1">Muscle</tissue>
    </source>
</reference>
<dbReference type="AlphaFoldDB" id="A0A4Z2FWY0"/>
<organism evidence="1 2">
    <name type="scientific">Liparis tanakae</name>
    <name type="common">Tanaka's snailfish</name>
    <dbReference type="NCBI Taxonomy" id="230148"/>
    <lineage>
        <taxon>Eukaryota</taxon>
        <taxon>Metazoa</taxon>
        <taxon>Chordata</taxon>
        <taxon>Craniata</taxon>
        <taxon>Vertebrata</taxon>
        <taxon>Euteleostomi</taxon>
        <taxon>Actinopterygii</taxon>
        <taxon>Neopterygii</taxon>
        <taxon>Teleostei</taxon>
        <taxon>Neoteleostei</taxon>
        <taxon>Acanthomorphata</taxon>
        <taxon>Eupercaria</taxon>
        <taxon>Perciformes</taxon>
        <taxon>Cottioidei</taxon>
        <taxon>Cottales</taxon>
        <taxon>Liparidae</taxon>
        <taxon>Liparis</taxon>
    </lineage>
</organism>
<dbReference type="Proteomes" id="UP000314294">
    <property type="component" value="Unassembled WGS sequence"/>
</dbReference>
<gene>
    <name evidence="1" type="ORF">EYF80_044392</name>
</gene>
<dbReference type="EMBL" id="SRLO01000848">
    <property type="protein sequence ID" value="TNN45405.1"/>
    <property type="molecule type" value="Genomic_DNA"/>
</dbReference>
<name>A0A4Z2FWY0_9TELE</name>
<evidence type="ECO:0000313" key="2">
    <source>
        <dbReference type="Proteomes" id="UP000314294"/>
    </source>
</evidence>
<accession>A0A4Z2FWY0</accession>
<evidence type="ECO:0000313" key="1">
    <source>
        <dbReference type="EMBL" id="TNN45405.1"/>
    </source>
</evidence>